<proteinExistence type="predicted"/>
<evidence type="ECO:0008006" key="4">
    <source>
        <dbReference type="Google" id="ProtNLM"/>
    </source>
</evidence>
<protein>
    <recommendedName>
        <fullName evidence="4">Phosphoglycerate mutase (2,3-diphosphoglycerate-dependent)</fullName>
    </recommendedName>
</protein>
<accession>A0AAD3CVV7</accession>
<dbReference type="SUPFAM" id="SSF53254">
    <property type="entry name" value="Phosphoglycerate mutase-like"/>
    <property type="match status" value="1"/>
</dbReference>
<organism evidence="2 3">
    <name type="scientific">Chaetoceros tenuissimus</name>
    <dbReference type="NCBI Taxonomy" id="426638"/>
    <lineage>
        <taxon>Eukaryota</taxon>
        <taxon>Sar</taxon>
        <taxon>Stramenopiles</taxon>
        <taxon>Ochrophyta</taxon>
        <taxon>Bacillariophyta</taxon>
        <taxon>Coscinodiscophyceae</taxon>
        <taxon>Chaetocerotophycidae</taxon>
        <taxon>Chaetocerotales</taxon>
        <taxon>Chaetocerotaceae</taxon>
        <taxon>Chaetoceros</taxon>
    </lineage>
</organism>
<dbReference type="GO" id="GO:0016791">
    <property type="term" value="F:phosphatase activity"/>
    <property type="evidence" value="ECO:0007669"/>
    <property type="project" value="TreeGrafter"/>
</dbReference>
<dbReference type="Gene3D" id="3.40.50.1240">
    <property type="entry name" value="Phosphoglycerate mutase-like"/>
    <property type="match status" value="1"/>
</dbReference>
<dbReference type="EMBL" id="BLLK01000045">
    <property type="protein sequence ID" value="GFH52116.1"/>
    <property type="molecule type" value="Genomic_DNA"/>
</dbReference>
<dbReference type="PANTHER" id="PTHR48100:SF44">
    <property type="entry name" value="PHOSPHATASE C1620.13-RELATED"/>
    <property type="match status" value="1"/>
</dbReference>
<gene>
    <name evidence="2" type="ORF">CTEN210_08592</name>
</gene>
<keyword evidence="3" id="KW-1185">Reference proteome</keyword>
<dbReference type="InterPro" id="IPR029033">
    <property type="entry name" value="His_PPase_superfam"/>
</dbReference>
<dbReference type="GO" id="GO:0005829">
    <property type="term" value="C:cytosol"/>
    <property type="evidence" value="ECO:0007669"/>
    <property type="project" value="TreeGrafter"/>
</dbReference>
<evidence type="ECO:0000256" key="1">
    <source>
        <dbReference type="PIRSR" id="PIRSR613078-2"/>
    </source>
</evidence>
<reference evidence="2 3" key="1">
    <citation type="journal article" date="2021" name="Sci. Rep.">
        <title>The genome of the diatom Chaetoceros tenuissimus carries an ancient integrated fragment of an extant virus.</title>
        <authorList>
            <person name="Hongo Y."/>
            <person name="Kimura K."/>
            <person name="Takaki Y."/>
            <person name="Yoshida Y."/>
            <person name="Baba S."/>
            <person name="Kobayashi G."/>
            <person name="Nagasaki K."/>
            <person name="Hano T."/>
            <person name="Tomaru Y."/>
        </authorList>
    </citation>
    <scope>NUCLEOTIDE SEQUENCE [LARGE SCALE GENOMIC DNA]</scope>
    <source>
        <strain evidence="2 3">NIES-3715</strain>
    </source>
</reference>
<sequence>MKIFSRAILTALATSKPTPTSCFAFSNKVYYPNSEHIMMKHIDKFSTRLFSAASTADLDDLTVTLDGPDLPSIASGSKRLFLVRHGEVINPGGDRPVYYGCMDVKLSGLGEKEAKAAGAYLKQFDVQNIASSPLTRAKFGANEVLKRQESKDKEILIFEGFTEMDRGAWVNLTLDEIGKENMEAFDRCDLSVTPEGGESYPGLKERVLKARDELLEATEVGQASAVISHLQVTRSMLSDALGIPVDEMSTLKVATASITCIDFDESGEQTVHFQSFKPDAGLRKSVDGAN</sequence>
<feature type="binding site" evidence="1">
    <location>
        <position position="136"/>
    </location>
    <ligand>
        <name>substrate</name>
    </ligand>
</feature>
<evidence type="ECO:0000313" key="2">
    <source>
        <dbReference type="EMBL" id="GFH52116.1"/>
    </source>
</evidence>
<dbReference type="InterPro" id="IPR013078">
    <property type="entry name" value="His_Pase_superF_clade-1"/>
</dbReference>
<dbReference type="PANTHER" id="PTHR48100">
    <property type="entry name" value="BROAD-SPECIFICITY PHOSPHATASE YOR283W-RELATED"/>
    <property type="match status" value="1"/>
</dbReference>
<name>A0AAD3CVV7_9STRA</name>
<comment type="caution">
    <text evidence="2">The sequence shown here is derived from an EMBL/GenBank/DDBJ whole genome shotgun (WGS) entry which is preliminary data.</text>
</comment>
<dbReference type="AlphaFoldDB" id="A0AAD3CVV7"/>
<evidence type="ECO:0000313" key="3">
    <source>
        <dbReference type="Proteomes" id="UP001054902"/>
    </source>
</evidence>
<dbReference type="Proteomes" id="UP001054902">
    <property type="component" value="Unassembled WGS sequence"/>
</dbReference>
<dbReference type="SMART" id="SM00855">
    <property type="entry name" value="PGAM"/>
    <property type="match status" value="1"/>
</dbReference>
<dbReference type="InterPro" id="IPR050275">
    <property type="entry name" value="PGM_Phosphatase"/>
</dbReference>
<dbReference type="CDD" id="cd07067">
    <property type="entry name" value="HP_PGM_like"/>
    <property type="match status" value="1"/>
</dbReference>
<dbReference type="Pfam" id="PF00300">
    <property type="entry name" value="His_Phos_1"/>
    <property type="match status" value="1"/>
</dbReference>